<protein>
    <recommendedName>
        <fullName evidence="2">LITAF domain-containing protein</fullName>
    </recommendedName>
</protein>
<feature type="domain" description="LITAF" evidence="2">
    <location>
        <begin position="86"/>
        <end position="151"/>
    </location>
</feature>
<feature type="transmembrane region" description="Helical" evidence="1">
    <location>
        <begin position="112"/>
        <end position="132"/>
    </location>
</feature>
<sequence>MNQPPHITNQAIPVAKPDVEMSTYAAGKEIPMGNNGSIKDSHPKAPNAATQGVQIRNSDQNAYGQNVIVAEQGPDYIYDWEQLAKPIPYTCQYCNHSGVTRMKVIITREKKCIIICLFVFLSCCLIPCMKHLNRYEHYCTNCHKCIKYYQITGPDE</sequence>
<dbReference type="SMART" id="SM00714">
    <property type="entry name" value="LITAF"/>
    <property type="match status" value="1"/>
</dbReference>
<evidence type="ECO:0000256" key="1">
    <source>
        <dbReference type="SAM" id="Phobius"/>
    </source>
</evidence>
<keyword evidence="1" id="KW-1133">Transmembrane helix</keyword>
<proteinExistence type="predicted"/>
<organism evidence="3 4">
    <name type="scientific">Euplotes crassus</name>
    <dbReference type="NCBI Taxonomy" id="5936"/>
    <lineage>
        <taxon>Eukaryota</taxon>
        <taxon>Sar</taxon>
        <taxon>Alveolata</taxon>
        <taxon>Ciliophora</taxon>
        <taxon>Intramacronucleata</taxon>
        <taxon>Spirotrichea</taxon>
        <taxon>Hypotrichia</taxon>
        <taxon>Euplotida</taxon>
        <taxon>Euplotidae</taxon>
        <taxon>Moneuplotes</taxon>
    </lineage>
</organism>
<evidence type="ECO:0000313" key="3">
    <source>
        <dbReference type="EMBL" id="CAI2381195.1"/>
    </source>
</evidence>
<dbReference type="InterPro" id="IPR006629">
    <property type="entry name" value="LITAF"/>
</dbReference>
<evidence type="ECO:0000313" key="4">
    <source>
        <dbReference type="Proteomes" id="UP001295684"/>
    </source>
</evidence>
<dbReference type="Pfam" id="PF10601">
    <property type="entry name" value="zf-LITAF-like"/>
    <property type="match status" value="1"/>
</dbReference>
<dbReference type="AlphaFoldDB" id="A0AAD1XY35"/>
<evidence type="ECO:0000259" key="2">
    <source>
        <dbReference type="SMART" id="SM00714"/>
    </source>
</evidence>
<gene>
    <name evidence="3" type="ORF">ECRASSUSDP1_LOCUS22642</name>
</gene>
<dbReference type="EMBL" id="CAMPGE010023231">
    <property type="protein sequence ID" value="CAI2381195.1"/>
    <property type="molecule type" value="Genomic_DNA"/>
</dbReference>
<comment type="caution">
    <text evidence="3">The sequence shown here is derived from an EMBL/GenBank/DDBJ whole genome shotgun (WGS) entry which is preliminary data.</text>
</comment>
<keyword evidence="1" id="KW-0472">Membrane</keyword>
<keyword evidence="4" id="KW-1185">Reference proteome</keyword>
<reference evidence="3" key="1">
    <citation type="submission" date="2023-07" db="EMBL/GenBank/DDBJ databases">
        <authorList>
            <consortium name="AG Swart"/>
            <person name="Singh M."/>
            <person name="Singh A."/>
            <person name="Seah K."/>
            <person name="Emmerich C."/>
        </authorList>
    </citation>
    <scope>NUCLEOTIDE SEQUENCE</scope>
    <source>
        <strain evidence="3">DP1</strain>
    </source>
</reference>
<keyword evidence="1" id="KW-0812">Transmembrane</keyword>
<dbReference type="Proteomes" id="UP001295684">
    <property type="component" value="Unassembled WGS sequence"/>
</dbReference>
<accession>A0AAD1XY35</accession>
<name>A0AAD1XY35_EUPCR</name>